<dbReference type="PROSITE" id="PS00211">
    <property type="entry name" value="ABC_TRANSPORTER_1"/>
    <property type="match status" value="1"/>
</dbReference>
<organism evidence="5">
    <name type="scientific">groundwater metagenome</name>
    <dbReference type="NCBI Taxonomy" id="717931"/>
    <lineage>
        <taxon>unclassified sequences</taxon>
        <taxon>metagenomes</taxon>
        <taxon>ecological metagenomes</taxon>
    </lineage>
</organism>
<dbReference type="InterPro" id="IPR017871">
    <property type="entry name" value="ABC_transporter-like_CS"/>
</dbReference>
<dbReference type="InterPro" id="IPR050095">
    <property type="entry name" value="ECF_ABC_transporter_ATP-bd"/>
</dbReference>
<dbReference type="EMBL" id="CCXY01000231">
    <property type="protein sequence ID" value="CEG12992.1"/>
    <property type="molecule type" value="Genomic_DNA"/>
</dbReference>
<dbReference type="InterPro" id="IPR003439">
    <property type="entry name" value="ABC_transporter-like_ATP-bd"/>
</dbReference>
<evidence type="ECO:0000313" key="5">
    <source>
        <dbReference type="EMBL" id="CEG12992.1"/>
    </source>
</evidence>
<evidence type="ECO:0000256" key="2">
    <source>
        <dbReference type="ARBA" id="ARBA00022741"/>
    </source>
</evidence>
<dbReference type="Pfam" id="PF00005">
    <property type="entry name" value="ABC_tran"/>
    <property type="match status" value="1"/>
</dbReference>
<keyword evidence="3 5" id="KW-0067">ATP-binding</keyword>
<protein>
    <submittedName>
        <fullName evidence="5">Energy-coupling factor transporter ATP-binding protein EcfA</fullName>
        <ecNumber evidence="5">3.6.3.-</ecNumber>
    </submittedName>
</protein>
<keyword evidence="2" id="KW-0547">Nucleotide-binding</keyword>
<keyword evidence="5" id="KW-0378">Hydrolase</keyword>
<dbReference type="GO" id="GO:0016887">
    <property type="term" value="F:ATP hydrolysis activity"/>
    <property type="evidence" value="ECO:0007669"/>
    <property type="project" value="InterPro"/>
</dbReference>
<dbReference type="SUPFAM" id="SSF52540">
    <property type="entry name" value="P-loop containing nucleoside triphosphate hydrolases"/>
    <property type="match status" value="1"/>
</dbReference>
<dbReference type="GO" id="GO:0042626">
    <property type="term" value="F:ATPase-coupled transmembrane transporter activity"/>
    <property type="evidence" value="ECO:0007669"/>
    <property type="project" value="TreeGrafter"/>
</dbReference>
<dbReference type="InterPro" id="IPR015856">
    <property type="entry name" value="ABC_transpr_CbiO/EcfA_su"/>
</dbReference>
<proteinExistence type="predicted"/>
<accession>A0A098EAG4</accession>
<gene>
    <name evidence="5" type="ORF">MSIBF_A3060001</name>
</gene>
<dbReference type="PANTHER" id="PTHR43553:SF24">
    <property type="entry name" value="ENERGY-COUPLING FACTOR TRANSPORTER ATP-BINDING PROTEIN ECFA1"/>
    <property type="match status" value="1"/>
</dbReference>
<reference evidence="5" key="1">
    <citation type="submission" date="2014-09" db="EMBL/GenBank/DDBJ databases">
        <authorList>
            <person name="Probst J Alexander"/>
        </authorList>
    </citation>
    <scope>NUCLEOTIDE SEQUENCE</scope>
</reference>
<dbReference type="EC" id="3.6.3.-" evidence="5"/>
<dbReference type="GO" id="GO:0043190">
    <property type="term" value="C:ATP-binding cassette (ABC) transporter complex"/>
    <property type="evidence" value="ECO:0007669"/>
    <property type="project" value="TreeGrafter"/>
</dbReference>
<evidence type="ECO:0000259" key="4">
    <source>
        <dbReference type="Pfam" id="PF00005"/>
    </source>
</evidence>
<sequence length="200" mass="22685">MKEIRKDIGIVFQNPDDQLFMPTVFDDVAFAPLNMSLDEKEVKVRVKNALQAVGMNIYENRFSHHLSFGEKKKISIATILSMNPKIIVFDEPTANLDAKSKKDLIKIIKNLKKDGKTLIIATHDLDSILDVVDRIAVLNRTIVAYGKTREIITNEKLFEDENLDVPNIAILFKTLTSLGYECTDIPLSMDAVLEKFKTCR</sequence>
<dbReference type="InterPro" id="IPR027417">
    <property type="entry name" value="P-loop_NTPase"/>
</dbReference>
<dbReference type="AlphaFoldDB" id="A0A098EAG4"/>
<name>A0A098EAG4_9ZZZZ</name>
<keyword evidence="1" id="KW-0813">Transport</keyword>
<dbReference type="GO" id="GO:0005524">
    <property type="term" value="F:ATP binding"/>
    <property type="evidence" value="ECO:0007669"/>
    <property type="project" value="UniProtKB-KW"/>
</dbReference>
<dbReference type="CDD" id="cd03225">
    <property type="entry name" value="ABC_cobalt_CbiO_domain1"/>
    <property type="match status" value="1"/>
</dbReference>
<evidence type="ECO:0000256" key="3">
    <source>
        <dbReference type="ARBA" id="ARBA00022840"/>
    </source>
</evidence>
<evidence type="ECO:0000256" key="1">
    <source>
        <dbReference type="ARBA" id="ARBA00022448"/>
    </source>
</evidence>
<dbReference type="Gene3D" id="3.40.50.300">
    <property type="entry name" value="P-loop containing nucleotide triphosphate hydrolases"/>
    <property type="match status" value="1"/>
</dbReference>
<feature type="domain" description="ABC transporter" evidence="4">
    <location>
        <begin position="2"/>
        <end position="94"/>
    </location>
</feature>
<dbReference type="PANTHER" id="PTHR43553">
    <property type="entry name" value="HEAVY METAL TRANSPORTER"/>
    <property type="match status" value="1"/>
</dbReference>